<feature type="compositionally biased region" description="Polar residues" evidence="1">
    <location>
        <begin position="328"/>
        <end position="353"/>
    </location>
</feature>
<organism evidence="2 3">
    <name type="scientific">Carpinus fangiana</name>
    <dbReference type="NCBI Taxonomy" id="176857"/>
    <lineage>
        <taxon>Eukaryota</taxon>
        <taxon>Viridiplantae</taxon>
        <taxon>Streptophyta</taxon>
        <taxon>Embryophyta</taxon>
        <taxon>Tracheophyta</taxon>
        <taxon>Spermatophyta</taxon>
        <taxon>Magnoliopsida</taxon>
        <taxon>eudicotyledons</taxon>
        <taxon>Gunneridae</taxon>
        <taxon>Pentapetalae</taxon>
        <taxon>rosids</taxon>
        <taxon>fabids</taxon>
        <taxon>Fagales</taxon>
        <taxon>Betulaceae</taxon>
        <taxon>Carpinus</taxon>
    </lineage>
</organism>
<dbReference type="Pfam" id="PF12855">
    <property type="entry name" value="Ecl1"/>
    <property type="match status" value="1"/>
</dbReference>
<feature type="region of interest" description="Disordered" evidence="1">
    <location>
        <begin position="213"/>
        <end position="258"/>
    </location>
</feature>
<feature type="compositionally biased region" description="Basic residues" evidence="1">
    <location>
        <begin position="130"/>
        <end position="144"/>
    </location>
</feature>
<accession>A0A5N6L1X6</accession>
<dbReference type="InterPro" id="IPR024368">
    <property type="entry name" value="Ecl1/2/3"/>
</dbReference>
<dbReference type="AlphaFoldDB" id="A0A5N6L1X6"/>
<feature type="compositionally biased region" description="Low complexity" evidence="1">
    <location>
        <begin position="287"/>
        <end position="307"/>
    </location>
</feature>
<evidence type="ECO:0000313" key="2">
    <source>
        <dbReference type="EMBL" id="KAB8416376.1"/>
    </source>
</evidence>
<proteinExistence type="predicted"/>
<comment type="caution">
    <text evidence="2">The sequence shown here is derived from an EMBL/GenBank/DDBJ whole genome shotgun (WGS) entry which is preliminary data.</text>
</comment>
<evidence type="ECO:0000256" key="1">
    <source>
        <dbReference type="SAM" id="MobiDB-lite"/>
    </source>
</evidence>
<feature type="region of interest" description="Disordered" evidence="1">
    <location>
        <begin position="123"/>
        <end position="170"/>
    </location>
</feature>
<feature type="region of interest" description="Disordered" evidence="1">
    <location>
        <begin position="58"/>
        <end position="78"/>
    </location>
</feature>
<reference evidence="2 3" key="1">
    <citation type="submission" date="2019-06" db="EMBL/GenBank/DDBJ databases">
        <title>A chromosomal-level reference genome of Carpinus fangiana (Coryloideae, Betulaceae).</title>
        <authorList>
            <person name="Yang X."/>
            <person name="Wang Z."/>
            <person name="Zhang L."/>
            <person name="Hao G."/>
            <person name="Liu J."/>
            <person name="Yang Y."/>
        </authorList>
    </citation>
    <scope>NUCLEOTIDE SEQUENCE [LARGE SCALE GENOMIC DNA]</scope>
    <source>
        <strain evidence="2">Cfa_2016G</strain>
        <tissue evidence="2">Leaf</tissue>
    </source>
</reference>
<sequence>MHVIVQVSTRMTSSFANANGSDLIATGRRKKASQGFTTAPPLAPLWLIQPALLIAGPHGARRQKDQPPPALREDRRRNFGNLQVEHFRADKAIYPRQRALISVDSQPKPPAFHKLCAMATLLDEQSSSRTHQRKASGASKKRSTAKSSDARRDPNKSHTKSSSARNSIDFDEDPMGATFLQFCATCEKQIAVPNSSVLYCSEECKSSDATRTTSYPLFKTDSTPPPSPRRSPVSGDLLDHDVVPQRSPTQPSAPFSHRASISDAAALDGISPGFYILDSQMRRDHSSSSLSTLSRSGTPRSRPSSGRADTEAAAYLQQFHSPGRPYYSRSSTSNTVPSLSHTPVSHVGTSIPYTPSSSTGGRPPPRAHTSFSSKSIDLVTPITAQEQADYDTSNVASVASDDTIRAGFEKLAVLDNEPTEGMTQQQLSYEKQTMKPRGFGSSSLKQLFEFEQMRR</sequence>
<dbReference type="EMBL" id="VIBQ01000031">
    <property type="protein sequence ID" value="KAB8416376.1"/>
    <property type="molecule type" value="Genomic_DNA"/>
</dbReference>
<feature type="region of interest" description="Disordered" evidence="1">
    <location>
        <begin position="286"/>
        <end position="371"/>
    </location>
</feature>
<dbReference type="OrthoDB" id="3599883at2759"/>
<name>A0A5N6L1X6_9ROSI</name>
<gene>
    <name evidence="2" type="ORF">FH972_024895</name>
</gene>
<dbReference type="Proteomes" id="UP000327013">
    <property type="component" value="Unassembled WGS sequence"/>
</dbReference>
<protein>
    <submittedName>
        <fullName evidence="2">Uncharacterized protein</fullName>
    </submittedName>
</protein>
<keyword evidence="3" id="KW-1185">Reference proteome</keyword>
<evidence type="ECO:0000313" key="3">
    <source>
        <dbReference type="Proteomes" id="UP000327013"/>
    </source>
</evidence>